<keyword evidence="1" id="KW-1133">Transmembrane helix</keyword>
<dbReference type="InterPro" id="IPR012340">
    <property type="entry name" value="NA-bd_OB-fold"/>
</dbReference>
<protein>
    <submittedName>
        <fullName evidence="2">Uncharacterized protein</fullName>
    </submittedName>
</protein>
<accession>A0A2U1ZX77</accession>
<dbReference type="OrthoDB" id="5148384at2"/>
<keyword evidence="3" id="KW-1185">Reference proteome</keyword>
<sequence length="153" mass="15997">MTVFLVIGAIGLLLLLASLVFGDVLEIPDFFISTTAFGAALTGFGAIGLIVSNDALRFLLATVAAVALGALVQLVITRARSSEVSSIGYDLVGALGTLTATTGPSSGEVRLDDSREIETRLAYSEDWLEPGARVEVVALDGSRVEVRAVDRSR</sequence>
<comment type="caution">
    <text evidence="2">The sequence shown here is derived from an EMBL/GenBank/DDBJ whole genome shotgun (WGS) entry which is preliminary data.</text>
</comment>
<dbReference type="AlphaFoldDB" id="A0A2U1ZX77"/>
<organism evidence="2 3">
    <name type="scientific">Serinibacter arcticus</name>
    <dbReference type="NCBI Taxonomy" id="1655435"/>
    <lineage>
        <taxon>Bacteria</taxon>
        <taxon>Bacillati</taxon>
        <taxon>Actinomycetota</taxon>
        <taxon>Actinomycetes</taxon>
        <taxon>Micrococcales</taxon>
        <taxon>Beutenbergiaceae</taxon>
        <taxon>Serinibacter</taxon>
    </lineage>
</organism>
<dbReference type="EMBL" id="PYHR01000002">
    <property type="protein sequence ID" value="PWD51522.1"/>
    <property type="molecule type" value="Genomic_DNA"/>
</dbReference>
<proteinExistence type="predicted"/>
<keyword evidence="1" id="KW-0472">Membrane</keyword>
<dbReference type="Proteomes" id="UP000245166">
    <property type="component" value="Unassembled WGS sequence"/>
</dbReference>
<feature type="transmembrane region" description="Helical" evidence="1">
    <location>
        <begin position="58"/>
        <end position="76"/>
    </location>
</feature>
<evidence type="ECO:0000313" key="2">
    <source>
        <dbReference type="EMBL" id="PWD51522.1"/>
    </source>
</evidence>
<dbReference type="Gene3D" id="2.40.50.140">
    <property type="entry name" value="Nucleic acid-binding proteins"/>
    <property type="match status" value="1"/>
</dbReference>
<name>A0A2U1ZX77_9MICO</name>
<feature type="transmembrane region" description="Helical" evidence="1">
    <location>
        <begin position="32"/>
        <end position="51"/>
    </location>
</feature>
<reference evidence="2 3" key="1">
    <citation type="submission" date="2018-03" db="EMBL/GenBank/DDBJ databases">
        <title>Genome assembly of novel Miniimonas species PCH200.</title>
        <authorList>
            <person name="Thakur V."/>
            <person name="Kumar V."/>
            <person name="Singh D."/>
        </authorList>
    </citation>
    <scope>NUCLEOTIDE SEQUENCE [LARGE SCALE GENOMIC DNA]</scope>
    <source>
        <strain evidence="2 3">PCH200</strain>
    </source>
</reference>
<evidence type="ECO:0000313" key="3">
    <source>
        <dbReference type="Proteomes" id="UP000245166"/>
    </source>
</evidence>
<keyword evidence="1" id="KW-0812">Transmembrane</keyword>
<evidence type="ECO:0000256" key="1">
    <source>
        <dbReference type="SAM" id="Phobius"/>
    </source>
</evidence>
<gene>
    <name evidence="2" type="ORF">C8046_13505</name>
</gene>